<sequence length="262" mass="28964">MAGEQPIRLKRSLTLRLDDRTFSPLARTRYSSLGLSSTTTLSATPVTPVVRPVKSLSLGHYLGSPNKFLLICSIEISSIDAHLVHHFIDELSPIIVLPPLTTGSSINQSMKDIEKGSEREHNAEGKGSSRSDLEVVGVTLGTRLIKEFYVNLTEEFGNLENPAYSEVYVRALDPLKMPKNIALSVVPPSQTPSTQGHIVPGSSHLKRSIPALKIEVILRFNGVEDLKRFKIKQFVPRERLEELKGFDCAVYKASFTDSALKN</sequence>
<gene>
    <name evidence="1" type="ORF">M9H77_02217</name>
</gene>
<evidence type="ECO:0000313" key="2">
    <source>
        <dbReference type="Proteomes" id="UP001060085"/>
    </source>
</evidence>
<dbReference type="Proteomes" id="UP001060085">
    <property type="component" value="Linkage Group LG01"/>
</dbReference>
<protein>
    <submittedName>
        <fullName evidence="1">Uncharacterized protein</fullName>
    </submittedName>
</protein>
<reference evidence="2" key="1">
    <citation type="journal article" date="2023" name="Nat. Plants">
        <title>Single-cell RNA sequencing provides a high-resolution roadmap for understanding the multicellular compartmentation of specialized metabolism.</title>
        <authorList>
            <person name="Sun S."/>
            <person name="Shen X."/>
            <person name="Li Y."/>
            <person name="Li Y."/>
            <person name="Wang S."/>
            <person name="Li R."/>
            <person name="Zhang H."/>
            <person name="Shen G."/>
            <person name="Guo B."/>
            <person name="Wei J."/>
            <person name="Xu J."/>
            <person name="St-Pierre B."/>
            <person name="Chen S."/>
            <person name="Sun C."/>
        </authorList>
    </citation>
    <scope>NUCLEOTIDE SEQUENCE [LARGE SCALE GENOMIC DNA]</scope>
</reference>
<evidence type="ECO:0000313" key="1">
    <source>
        <dbReference type="EMBL" id="KAI5680990.1"/>
    </source>
</evidence>
<name>A0ACC0C7S2_CATRO</name>
<keyword evidence="2" id="KW-1185">Reference proteome</keyword>
<proteinExistence type="predicted"/>
<accession>A0ACC0C7S2</accession>
<comment type="caution">
    <text evidence="1">The sequence shown here is derived from an EMBL/GenBank/DDBJ whole genome shotgun (WGS) entry which is preliminary data.</text>
</comment>
<dbReference type="EMBL" id="CM044701">
    <property type="protein sequence ID" value="KAI5680990.1"/>
    <property type="molecule type" value="Genomic_DNA"/>
</dbReference>
<organism evidence="1 2">
    <name type="scientific">Catharanthus roseus</name>
    <name type="common">Madagascar periwinkle</name>
    <name type="synonym">Vinca rosea</name>
    <dbReference type="NCBI Taxonomy" id="4058"/>
    <lineage>
        <taxon>Eukaryota</taxon>
        <taxon>Viridiplantae</taxon>
        <taxon>Streptophyta</taxon>
        <taxon>Embryophyta</taxon>
        <taxon>Tracheophyta</taxon>
        <taxon>Spermatophyta</taxon>
        <taxon>Magnoliopsida</taxon>
        <taxon>eudicotyledons</taxon>
        <taxon>Gunneridae</taxon>
        <taxon>Pentapetalae</taxon>
        <taxon>asterids</taxon>
        <taxon>lamiids</taxon>
        <taxon>Gentianales</taxon>
        <taxon>Apocynaceae</taxon>
        <taxon>Rauvolfioideae</taxon>
        <taxon>Vinceae</taxon>
        <taxon>Catharanthinae</taxon>
        <taxon>Catharanthus</taxon>
    </lineage>
</organism>